<organism evidence="6 7">
    <name type="scientific">Aeribacillus composti</name>
    <dbReference type="NCBI Taxonomy" id="1868734"/>
    <lineage>
        <taxon>Bacteria</taxon>
        <taxon>Bacillati</taxon>
        <taxon>Bacillota</taxon>
        <taxon>Bacilli</taxon>
        <taxon>Bacillales</taxon>
        <taxon>Bacillaceae</taxon>
        <taxon>Aeribacillus</taxon>
    </lineage>
</organism>
<sequence length="350" mass="40592">MKIAKLLLNDHAKFHFGDSSGDLKDHFSSDQLVSALMNNVVLLYGDKQLSEFTSLLREDHIHFSSIFYGLDFLPKQQHKNGATIYFFPRPKVDFMSTEQHSVSYKEIKKINYVSIKLLEKLSKSWNEEEEACKFDFRSIILIGKKFAVLREEIADLECTEQELQSLRFLHFDSKPGVEVSRDLKKPGKFYFQEHLEVTFDETKYYRVQPFMYFIIDGKLPVFLNAAIQLLADEGIGGKRSLGKGFFHKIEWKETSYTLPQKGRYFMNLSTYFPKKEEAGKLYFYELEKRSGFVYSLGGKTVRKKSAMVINEGSLFREKVKGDMINVEPENFDHSVYLYGKSIFVGFGGKA</sequence>
<dbReference type="InterPro" id="IPR005510">
    <property type="entry name" value="Csm4"/>
</dbReference>
<evidence type="ECO:0000256" key="2">
    <source>
        <dbReference type="ARBA" id="ARBA00016109"/>
    </source>
</evidence>
<gene>
    <name evidence="6" type="primary">csm4</name>
    <name evidence="6" type="ORF">RI196_04035</name>
</gene>
<protein>
    <recommendedName>
        <fullName evidence="2">CRISPR system Cms protein Csm4</fullName>
    </recommendedName>
</protein>
<keyword evidence="7" id="KW-1185">Reference proteome</keyword>
<reference evidence="6 7" key="1">
    <citation type="submission" date="2023-09" db="EMBL/GenBank/DDBJ databases">
        <title>Different Types of Thermotolerant Ring-Cleaving Dioxygenases derived from Aeribacillus composti HB-1 applied for multiple aromatic hydrocarbons removal.</title>
        <authorList>
            <person name="Cao L."/>
            <person name="Li M."/>
            <person name="Ma T."/>
        </authorList>
    </citation>
    <scope>NUCLEOTIDE SEQUENCE [LARGE SCALE GENOMIC DNA]</scope>
    <source>
        <strain evidence="6 7">HB-1</strain>
    </source>
</reference>
<dbReference type="RefSeq" id="WP_311066967.1">
    <property type="nucleotide sequence ID" value="NZ_CP134501.1"/>
</dbReference>
<evidence type="ECO:0000313" key="7">
    <source>
        <dbReference type="Proteomes" id="UP001303701"/>
    </source>
</evidence>
<dbReference type="Proteomes" id="UP001303701">
    <property type="component" value="Chromosome"/>
</dbReference>
<dbReference type="GeneID" id="301125115"/>
<evidence type="ECO:0000256" key="4">
    <source>
        <dbReference type="ARBA" id="ARBA00023118"/>
    </source>
</evidence>
<evidence type="ECO:0000259" key="5">
    <source>
        <dbReference type="Pfam" id="PF17953"/>
    </source>
</evidence>
<keyword evidence="3" id="KW-0694">RNA-binding</keyword>
<name>A0ABY9WGE4_9BACI</name>
<dbReference type="Pfam" id="PF17953">
    <property type="entry name" value="Csm4_C"/>
    <property type="match status" value="1"/>
</dbReference>
<feature type="domain" description="Csm4 C-terminal" evidence="5">
    <location>
        <begin position="260"/>
        <end position="345"/>
    </location>
</feature>
<dbReference type="NCBIfam" id="TIGR01903">
    <property type="entry name" value="cas5_csm4"/>
    <property type="match status" value="1"/>
</dbReference>
<keyword evidence="4" id="KW-0051">Antiviral defense</keyword>
<evidence type="ECO:0000256" key="3">
    <source>
        <dbReference type="ARBA" id="ARBA00022884"/>
    </source>
</evidence>
<evidence type="ECO:0000313" key="6">
    <source>
        <dbReference type="EMBL" id="WNF33865.1"/>
    </source>
</evidence>
<proteinExistence type="inferred from homology"/>
<comment type="similarity">
    <text evidence="1">Belongs to the CRISPR-associated Csm4 family.</text>
</comment>
<dbReference type="InterPro" id="IPR040932">
    <property type="entry name" value="Csm4_C"/>
</dbReference>
<accession>A0ABY9WGE4</accession>
<dbReference type="EMBL" id="CP134501">
    <property type="protein sequence ID" value="WNF33865.1"/>
    <property type="molecule type" value="Genomic_DNA"/>
</dbReference>
<evidence type="ECO:0000256" key="1">
    <source>
        <dbReference type="ARBA" id="ARBA00005772"/>
    </source>
</evidence>